<gene>
    <name evidence="1" type="ORF">J2I47_21740</name>
</gene>
<dbReference type="Proteomes" id="UP000664034">
    <property type="component" value="Unassembled WGS sequence"/>
</dbReference>
<name>A0A939GJY0_9BACT</name>
<protein>
    <submittedName>
        <fullName evidence="1">DUF2911 domain-containing protein</fullName>
    </submittedName>
</protein>
<dbReference type="InterPro" id="IPR011990">
    <property type="entry name" value="TPR-like_helical_dom_sf"/>
</dbReference>
<dbReference type="AlphaFoldDB" id="A0A939GJY0"/>
<dbReference type="EMBL" id="JAFMYV010000013">
    <property type="protein sequence ID" value="MBO0939193.1"/>
    <property type="molecule type" value="Genomic_DNA"/>
</dbReference>
<sequence length="288" mass="31906">MIMQLNALGRLALGLGLLLLSWPVKAQLSLPEPSPPATIQQKIGFTDLTITYSRPAVKGRTVFGGLVPFGKLWRTGASDATILKTTDPVVLGGKPLSAGSYSLFTIPTQSAWTIILNRHVGGHGLDGYDEKNDVLRFTVKPDSSARFYESFTIEVQDMVRNRGMIYLNWANTSVHFPIVSNADERITAEILERINGKKEDKPGLYYQAALYYFDNEKDTKQALGWATKAVALKPAFNYLHLQAKLLARSGDYKGAIAAARHSAAVAQQEKFTDYVTLNNQLIAEWEKR</sequence>
<dbReference type="RefSeq" id="WP_207366729.1">
    <property type="nucleotide sequence ID" value="NZ_JAFMYV010000013.1"/>
</dbReference>
<dbReference type="Gene3D" id="1.25.40.10">
    <property type="entry name" value="Tetratricopeptide repeat domain"/>
    <property type="match status" value="1"/>
</dbReference>
<evidence type="ECO:0000313" key="1">
    <source>
        <dbReference type="EMBL" id="MBO0939193.1"/>
    </source>
</evidence>
<evidence type="ECO:0000313" key="2">
    <source>
        <dbReference type="Proteomes" id="UP000664034"/>
    </source>
</evidence>
<accession>A0A939GJY0</accession>
<comment type="caution">
    <text evidence="1">The sequence shown here is derived from an EMBL/GenBank/DDBJ whole genome shotgun (WGS) entry which is preliminary data.</text>
</comment>
<keyword evidence="2" id="KW-1185">Reference proteome</keyword>
<dbReference type="SUPFAM" id="SSF48452">
    <property type="entry name" value="TPR-like"/>
    <property type="match status" value="1"/>
</dbReference>
<organism evidence="1 2">
    <name type="scientific">Fibrella rubiginis</name>
    <dbReference type="NCBI Taxonomy" id="2817060"/>
    <lineage>
        <taxon>Bacteria</taxon>
        <taxon>Pseudomonadati</taxon>
        <taxon>Bacteroidota</taxon>
        <taxon>Cytophagia</taxon>
        <taxon>Cytophagales</taxon>
        <taxon>Spirosomataceae</taxon>
        <taxon>Fibrella</taxon>
    </lineage>
</organism>
<proteinExistence type="predicted"/>
<dbReference type="Pfam" id="PF11138">
    <property type="entry name" value="DUF2911"/>
    <property type="match status" value="1"/>
</dbReference>
<reference evidence="1" key="1">
    <citation type="submission" date="2021-03" db="EMBL/GenBank/DDBJ databases">
        <title>Fibrella sp. HMF5335 genome sequencing and assembly.</title>
        <authorList>
            <person name="Kang H."/>
            <person name="Kim H."/>
            <person name="Bae S."/>
            <person name="Joh K."/>
        </authorList>
    </citation>
    <scope>NUCLEOTIDE SEQUENCE</scope>
    <source>
        <strain evidence="1">HMF5335</strain>
    </source>
</reference>
<dbReference type="InterPro" id="IPR021314">
    <property type="entry name" value="DUF2911"/>
</dbReference>